<name>A0A059KNA6_9BURK</name>
<comment type="caution">
    <text evidence="1">The sequence shown here is derived from an EMBL/GenBank/DDBJ whole genome shotgun (WGS) entry which is preliminary data.</text>
</comment>
<keyword evidence="2" id="KW-1185">Reference proteome</keyword>
<gene>
    <name evidence="1" type="ORF">X805_19000</name>
</gene>
<evidence type="ECO:0000313" key="1">
    <source>
        <dbReference type="EMBL" id="KDB52558.1"/>
    </source>
</evidence>
<evidence type="ECO:0000313" key="2">
    <source>
        <dbReference type="Proteomes" id="UP000026714"/>
    </source>
</evidence>
<dbReference type="STRING" id="34103.SAMN05421778_11985"/>
<dbReference type="PATRIC" id="fig|1286631.3.peg.1867"/>
<protein>
    <submittedName>
        <fullName evidence="1">Uncharacterized protein</fullName>
    </submittedName>
</protein>
<dbReference type="Pfam" id="PF13489">
    <property type="entry name" value="Methyltransf_23"/>
    <property type="match status" value="1"/>
</dbReference>
<proteinExistence type="predicted"/>
<dbReference type="SUPFAM" id="SSF53335">
    <property type="entry name" value="S-adenosyl-L-methionine-dependent methyltransferases"/>
    <property type="match status" value="1"/>
</dbReference>
<sequence>MNERRKKIISAIEAQGITVSVFDKPLYGEERDSFIRQAKAVLNCHFYESSRFEQVRVSHCLSLGTPVIAERGPNTRPASFYEEAVSWFTEEKLEEFFSSCFGTPDWYAAAIQQISYFEQLDASENFSEILEFATGYQKENKRHINQNTWIPNKINLGSGKDYKPGWLNIDILARTEPDIVLDLSKNLNLPTIISSKHWGMVKIDSFQFDIIYANNVLEHVPDLVGLMTQCLHLLKEEGTFEIEVPYEKSLTAWQDPTHIRALNENSWIYYTEWFWYLGWFEHRFEMQSSSYLDQRLQPCNREQAAFMKVCLKKIRTSPHERTVARTMQANWIIPDDEPPAST</sequence>
<dbReference type="InterPro" id="IPR029063">
    <property type="entry name" value="SAM-dependent_MTases_sf"/>
</dbReference>
<organism evidence="1 2">
    <name type="scientific">Sphaerotilus natans subsp. natans DSM 6575</name>
    <dbReference type="NCBI Taxonomy" id="1286631"/>
    <lineage>
        <taxon>Bacteria</taxon>
        <taxon>Pseudomonadati</taxon>
        <taxon>Pseudomonadota</taxon>
        <taxon>Betaproteobacteria</taxon>
        <taxon>Burkholderiales</taxon>
        <taxon>Sphaerotilaceae</taxon>
        <taxon>Sphaerotilus</taxon>
    </lineage>
</organism>
<reference evidence="1 2" key="1">
    <citation type="journal article" date="2014" name="FEMS Microbiol. Ecol.">
        <title>Sphaerotilus natans encrusted with nanoball-shaped Fe(III) oxide minerals formed by nitrate-reducing mixotrophic Fe(II) oxidation.</title>
        <authorList>
            <person name="Park S."/>
            <person name="Kim D.H."/>
            <person name="Lee J.H."/>
            <person name="Hur H.G."/>
        </authorList>
    </citation>
    <scope>NUCLEOTIDE SEQUENCE [LARGE SCALE GENOMIC DNA]</scope>
    <source>
        <strain evidence="1 2">DSM 6575</strain>
    </source>
</reference>
<accession>A0A059KNA6</accession>
<dbReference type="Proteomes" id="UP000026714">
    <property type="component" value="Unassembled WGS sequence"/>
</dbReference>
<dbReference type="Gene3D" id="3.40.50.150">
    <property type="entry name" value="Vaccinia Virus protein VP39"/>
    <property type="match status" value="1"/>
</dbReference>
<dbReference type="AlphaFoldDB" id="A0A059KNA6"/>
<dbReference type="EMBL" id="AZRA01000048">
    <property type="protein sequence ID" value="KDB52558.1"/>
    <property type="molecule type" value="Genomic_DNA"/>
</dbReference>
<dbReference type="eggNOG" id="COG4627">
    <property type="taxonomic scope" value="Bacteria"/>
</dbReference>